<dbReference type="EMBL" id="VSSQ01072223">
    <property type="protein sequence ID" value="MPN23651.1"/>
    <property type="molecule type" value="Genomic_DNA"/>
</dbReference>
<evidence type="ECO:0000256" key="1">
    <source>
        <dbReference type="SAM" id="Phobius"/>
    </source>
</evidence>
<evidence type="ECO:0000313" key="2">
    <source>
        <dbReference type="EMBL" id="MPN23651.1"/>
    </source>
</evidence>
<sequence>MKTRNEYLRTLYEKKEKILLERKIYHKSRIISFTSAAAFFLIICAILVSPLVDIFHLSHSIENIHTVSISITEDNTLIRNYTDEKIISEIEDCLNLLSFSNKKPQISENKSLYIVTLKYSDGTEKISYLLEAKQTSRDIGITTFSFSINDILNKYK</sequence>
<keyword evidence="1" id="KW-1133">Transmembrane helix</keyword>
<gene>
    <name evidence="2" type="ORF">SDC9_171044</name>
</gene>
<feature type="transmembrane region" description="Helical" evidence="1">
    <location>
        <begin position="30"/>
        <end position="52"/>
    </location>
</feature>
<keyword evidence="1" id="KW-0812">Transmembrane</keyword>
<name>A0A645G9S1_9ZZZZ</name>
<protein>
    <submittedName>
        <fullName evidence="2">Uncharacterized protein</fullName>
    </submittedName>
</protein>
<reference evidence="2" key="1">
    <citation type="submission" date="2019-08" db="EMBL/GenBank/DDBJ databases">
        <authorList>
            <person name="Kucharzyk K."/>
            <person name="Murdoch R.W."/>
            <person name="Higgins S."/>
            <person name="Loffler F."/>
        </authorList>
    </citation>
    <scope>NUCLEOTIDE SEQUENCE</scope>
</reference>
<keyword evidence="1" id="KW-0472">Membrane</keyword>
<organism evidence="2">
    <name type="scientific">bioreactor metagenome</name>
    <dbReference type="NCBI Taxonomy" id="1076179"/>
    <lineage>
        <taxon>unclassified sequences</taxon>
        <taxon>metagenomes</taxon>
        <taxon>ecological metagenomes</taxon>
    </lineage>
</organism>
<comment type="caution">
    <text evidence="2">The sequence shown here is derived from an EMBL/GenBank/DDBJ whole genome shotgun (WGS) entry which is preliminary data.</text>
</comment>
<accession>A0A645G9S1</accession>
<proteinExistence type="predicted"/>
<dbReference type="AlphaFoldDB" id="A0A645G9S1"/>